<gene>
    <name evidence="1" type="ORF">AAEY27_03845</name>
</gene>
<name>A0ABZ3B8U6_9ENTR</name>
<evidence type="ECO:0008006" key="3">
    <source>
        <dbReference type="Google" id="ProtNLM"/>
    </source>
</evidence>
<sequence>MNKPLIEQEWRPDDTLSIDFLAVAQRVYADDPWWPGEDADVLARQFSSANPFTQQGKIWTGYIRGEARLAGFSALSATGERVVNFGFWETINLLAPNQRLFSALARWAKEQGATRLVGPINFNTLGKFRLRLDCPSCPPFAGEAYNPPWYQHLLSALGFQERAKYFSLYDDAEVIQKRPLPDEDTSRWRNGDVTLQPLTPALWDNHQDALYRAITQNFSKNVGWTACSQALFNWHFNAQTIKPYCDSPGSCLAFGAEGDIAGLLFSLYDPRNQTGLFKTVMIAPRYRRTPLYATLVRHFLSSVGTRYPRLGVALLNWQGPTTRTSLQMCCGANKAFHDYALFSREITHELL</sequence>
<dbReference type="PANTHER" id="PTHR41368:SF1">
    <property type="entry name" value="PROTEIN YGHO"/>
    <property type="match status" value="1"/>
</dbReference>
<accession>A0ABZ3B8U6</accession>
<dbReference type="RefSeq" id="WP_342323600.1">
    <property type="nucleotide sequence ID" value="NZ_CP151800.1"/>
</dbReference>
<keyword evidence="2" id="KW-1185">Reference proteome</keyword>
<dbReference type="InterPro" id="IPR016181">
    <property type="entry name" value="Acyl_CoA_acyltransferase"/>
</dbReference>
<dbReference type="InterPro" id="IPR039968">
    <property type="entry name" value="BcerS-like"/>
</dbReference>
<dbReference type="Gene3D" id="3.40.630.30">
    <property type="match status" value="1"/>
</dbReference>
<dbReference type="SUPFAM" id="SSF55729">
    <property type="entry name" value="Acyl-CoA N-acyltransferases (Nat)"/>
    <property type="match status" value="1"/>
</dbReference>
<proteinExistence type="predicted"/>
<dbReference type="EMBL" id="CP151800">
    <property type="protein sequence ID" value="WZV99042.1"/>
    <property type="molecule type" value="Genomic_DNA"/>
</dbReference>
<protein>
    <recommendedName>
        <fullName evidence="3">N-acetyltransferase domain-containing protein</fullName>
    </recommendedName>
</protein>
<dbReference type="Proteomes" id="UP001466893">
    <property type="component" value="Chromosome"/>
</dbReference>
<organism evidence="1 2">
    <name type="scientific">Kosakonia calanthes</name>
    <dbReference type="NCBI Taxonomy" id="3139408"/>
    <lineage>
        <taxon>Bacteria</taxon>
        <taxon>Pseudomonadati</taxon>
        <taxon>Pseudomonadota</taxon>
        <taxon>Gammaproteobacteria</taxon>
        <taxon>Enterobacterales</taxon>
        <taxon>Enterobacteriaceae</taxon>
        <taxon>Kosakonia</taxon>
    </lineage>
</organism>
<evidence type="ECO:0000313" key="2">
    <source>
        <dbReference type="Proteomes" id="UP001466893"/>
    </source>
</evidence>
<dbReference type="PANTHER" id="PTHR41368">
    <property type="entry name" value="PROTEIN YGHO"/>
    <property type="match status" value="1"/>
</dbReference>
<evidence type="ECO:0000313" key="1">
    <source>
        <dbReference type="EMBL" id="WZV99042.1"/>
    </source>
</evidence>
<reference evidence="1 2" key="1">
    <citation type="submission" date="2024-04" db="EMBL/GenBank/DDBJ databases">
        <title>Kosakonia calanthae sp. nov., a halophilic bacterium isolated from leaves of Calanthe tiplacata.</title>
        <authorList>
            <person name="Wu P."/>
        </authorList>
    </citation>
    <scope>NUCLEOTIDE SEQUENCE [LARGE SCALE GENOMIC DNA]</scope>
    <source>
        <strain evidence="1 2">BYX6</strain>
    </source>
</reference>